<gene>
    <name evidence="1" type="ORF">SAMN04487936_101594</name>
</gene>
<name>A0A1I3Q9V9_HALDA</name>
<organism evidence="1 2">
    <name type="scientific">Halobacillus dabanensis</name>
    <dbReference type="NCBI Taxonomy" id="240302"/>
    <lineage>
        <taxon>Bacteria</taxon>
        <taxon>Bacillati</taxon>
        <taxon>Bacillota</taxon>
        <taxon>Bacilli</taxon>
        <taxon>Bacillales</taxon>
        <taxon>Bacillaceae</taxon>
        <taxon>Halobacillus</taxon>
    </lineage>
</organism>
<proteinExistence type="predicted"/>
<dbReference type="AlphaFoldDB" id="A0A1I3Q9V9"/>
<dbReference type="RefSeq" id="WP_075035019.1">
    <property type="nucleotide sequence ID" value="NZ_FOSB01000001.1"/>
</dbReference>
<dbReference type="Proteomes" id="UP000183557">
    <property type="component" value="Unassembled WGS sequence"/>
</dbReference>
<evidence type="ECO:0000313" key="2">
    <source>
        <dbReference type="Proteomes" id="UP000183557"/>
    </source>
</evidence>
<evidence type="ECO:0000313" key="1">
    <source>
        <dbReference type="EMBL" id="SFJ30147.1"/>
    </source>
</evidence>
<dbReference type="OrthoDB" id="2084083at2"/>
<sequence length="110" mass="12836">MKCLCEQGVTNELKVEGDVGADPIWCNRCHCNLDIEEVPIELDLKLELMKWIKKYGDWMDWDEDKIVPSGVELEIEHNKKGWKLTEKVQKQLEGKYKVSFSPSTFANTYK</sequence>
<keyword evidence="2" id="KW-1185">Reference proteome</keyword>
<dbReference type="EMBL" id="FOSB01000001">
    <property type="protein sequence ID" value="SFJ30147.1"/>
    <property type="molecule type" value="Genomic_DNA"/>
</dbReference>
<accession>A0A1I3Q9V9</accession>
<protein>
    <submittedName>
        <fullName evidence="1">Uncharacterized protein</fullName>
    </submittedName>
</protein>
<reference evidence="2" key="1">
    <citation type="submission" date="2016-10" db="EMBL/GenBank/DDBJ databases">
        <authorList>
            <person name="Varghese N."/>
            <person name="Submissions S."/>
        </authorList>
    </citation>
    <scope>NUCLEOTIDE SEQUENCE [LARGE SCALE GENOMIC DNA]</scope>
    <source>
        <strain evidence="2">CGMCC 1.3704</strain>
    </source>
</reference>